<evidence type="ECO:0000256" key="2">
    <source>
        <dbReference type="ARBA" id="ARBA00023012"/>
    </source>
</evidence>
<evidence type="ECO:0000256" key="3">
    <source>
        <dbReference type="ARBA" id="ARBA00023015"/>
    </source>
</evidence>
<keyword evidence="3" id="KW-0805">Transcription regulation</keyword>
<dbReference type="Pfam" id="PF00072">
    <property type="entry name" value="Response_reg"/>
    <property type="match status" value="1"/>
</dbReference>
<dbReference type="SUPFAM" id="SSF46894">
    <property type="entry name" value="C-terminal effector domain of the bipartite response regulators"/>
    <property type="match status" value="1"/>
</dbReference>
<dbReference type="GO" id="GO:0000976">
    <property type="term" value="F:transcription cis-regulatory region binding"/>
    <property type="evidence" value="ECO:0007669"/>
    <property type="project" value="TreeGrafter"/>
</dbReference>
<gene>
    <name evidence="10" type="ORF">E4665_01355</name>
</gene>
<keyword evidence="1 6" id="KW-0597">Phosphoprotein</keyword>
<evidence type="ECO:0000256" key="5">
    <source>
        <dbReference type="ARBA" id="ARBA00023163"/>
    </source>
</evidence>
<dbReference type="RefSeq" id="WP_135346998.1">
    <property type="nucleotide sequence ID" value="NZ_SRJD01000001.1"/>
</dbReference>
<dbReference type="InterPro" id="IPR001789">
    <property type="entry name" value="Sig_transdc_resp-reg_receiver"/>
</dbReference>
<dbReference type="InterPro" id="IPR001867">
    <property type="entry name" value="OmpR/PhoB-type_DNA-bd"/>
</dbReference>
<dbReference type="EMBL" id="SRJD01000001">
    <property type="protein sequence ID" value="TGB00352.1"/>
    <property type="molecule type" value="Genomic_DNA"/>
</dbReference>
<feature type="DNA-binding region" description="OmpR/PhoB-type" evidence="7">
    <location>
        <begin position="125"/>
        <end position="223"/>
    </location>
</feature>
<dbReference type="CDD" id="cd00383">
    <property type="entry name" value="trans_reg_C"/>
    <property type="match status" value="1"/>
</dbReference>
<dbReference type="Pfam" id="PF00486">
    <property type="entry name" value="Trans_reg_C"/>
    <property type="match status" value="1"/>
</dbReference>
<evidence type="ECO:0000256" key="6">
    <source>
        <dbReference type="PROSITE-ProRule" id="PRU00169"/>
    </source>
</evidence>
<dbReference type="InterPro" id="IPR036388">
    <property type="entry name" value="WH-like_DNA-bd_sf"/>
</dbReference>
<dbReference type="InterPro" id="IPR016032">
    <property type="entry name" value="Sig_transdc_resp-reg_C-effctor"/>
</dbReference>
<keyword evidence="5" id="KW-0804">Transcription</keyword>
<dbReference type="Proteomes" id="UP000298347">
    <property type="component" value="Unassembled WGS sequence"/>
</dbReference>
<evidence type="ECO:0000313" key="10">
    <source>
        <dbReference type="EMBL" id="TGB00352.1"/>
    </source>
</evidence>
<evidence type="ECO:0000259" key="9">
    <source>
        <dbReference type="PROSITE" id="PS51755"/>
    </source>
</evidence>
<dbReference type="GO" id="GO:0006355">
    <property type="term" value="P:regulation of DNA-templated transcription"/>
    <property type="evidence" value="ECO:0007669"/>
    <property type="project" value="InterPro"/>
</dbReference>
<organism evidence="10 11">
    <name type="scientific">Sporolactobacillus shoreae</name>
    <dbReference type="NCBI Taxonomy" id="1465501"/>
    <lineage>
        <taxon>Bacteria</taxon>
        <taxon>Bacillati</taxon>
        <taxon>Bacillota</taxon>
        <taxon>Bacilli</taxon>
        <taxon>Bacillales</taxon>
        <taxon>Sporolactobacillaceae</taxon>
        <taxon>Sporolactobacillus</taxon>
    </lineage>
</organism>
<comment type="caution">
    <text evidence="10">The sequence shown here is derived from an EMBL/GenBank/DDBJ whole genome shotgun (WGS) entry which is preliminary data.</text>
</comment>
<dbReference type="InterPro" id="IPR011006">
    <property type="entry name" value="CheY-like_superfamily"/>
</dbReference>
<keyword evidence="2" id="KW-0902">Two-component regulatory system</keyword>
<dbReference type="SMART" id="SM00862">
    <property type="entry name" value="Trans_reg_C"/>
    <property type="match status" value="1"/>
</dbReference>
<dbReference type="GO" id="GO:0005829">
    <property type="term" value="C:cytosol"/>
    <property type="evidence" value="ECO:0007669"/>
    <property type="project" value="TreeGrafter"/>
</dbReference>
<dbReference type="OrthoDB" id="9790442at2"/>
<dbReference type="Gene3D" id="1.10.10.10">
    <property type="entry name" value="Winged helix-like DNA-binding domain superfamily/Winged helix DNA-binding domain"/>
    <property type="match status" value="1"/>
</dbReference>
<dbReference type="SUPFAM" id="SSF52172">
    <property type="entry name" value="CheY-like"/>
    <property type="match status" value="1"/>
</dbReference>
<evidence type="ECO:0000256" key="1">
    <source>
        <dbReference type="ARBA" id="ARBA00022553"/>
    </source>
</evidence>
<dbReference type="Gene3D" id="6.10.250.690">
    <property type="match status" value="1"/>
</dbReference>
<dbReference type="InterPro" id="IPR039420">
    <property type="entry name" value="WalR-like"/>
</dbReference>
<protein>
    <submittedName>
        <fullName evidence="10">Response regulator transcription factor</fullName>
    </submittedName>
</protein>
<proteinExistence type="predicted"/>
<dbReference type="PROSITE" id="PS50110">
    <property type="entry name" value="RESPONSE_REGULATORY"/>
    <property type="match status" value="1"/>
</dbReference>
<keyword evidence="11" id="KW-1185">Reference proteome</keyword>
<evidence type="ECO:0000259" key="8">
    <source>
        <dbReference type="PROSITE" id="PS50110"/>
    </source>
</evidence>
<dbReference type="SMART" id="SM00448">
    <property type="entry name" value="REC"/>
    <property type="match status" value="1"/>
</dbReference>
<evidence type="ECO:0000256" key="7">
    <source>
        <dbReference type="PROSITE-ProRule" id="PRU01091"/>
    </source>
</evidence>
<evidence type="ECO:0000313" key="11">
    <source>
        <dbReference type="Proteomes" id="UP000298347"/>
    </source>
</evidence>
<evidence type="ECO:0000256" key="4">
    <source>
        <dbReference type="ARBA" id="ARBA00023125"/>
    </source>
</evidence>
<dbReference type="GO" id="GO:0000156">
    <property type="term" value="F:phosphorelay response regulator activity"/>
    <property type="evidence" value="ECO:0007669"/>
    <property type="project" value="TreeGrafter"/>
</dbReference>
<sequence>MKILLAEDDQRLGKLIVKMLKKEQFTVDWVVDGISASDQALTGDYDVIVLDWMLPERDGVQVSKVLRNEGYSGAILILTARGGLEDRVIGLDAGADDYMVKPFAFEELFARIRSLSRRNFFPIDHNTITSHDLTIDLANHITKRGEEIIILTPREFQLLVYFVKNTGRILSKDQIIARVWEEESEVTYNTMEAFVKLLRKKLGQTKRNSYIKTIRGFGYMWVNEDV</sequence>
<feature type="modified residue" description="4-aspartylphosphate" evidence="6">
    <location>
        <position position="51"/>
    </location>
</feature>
<dbReference type="GO" id="GO:0032993">
    <property type="term" value="C:protein-DNA complex"/>
    <property type="evidence" value="ECO:0007669"/>
    <property type="project" value="TreeGrafter"/>
</dbReference>
<dbReference type="PROSITE" id="PS51755">
    <property type="entry name" value="OMPR_PHOB"/>
    <property type="match status" value="1"/>
</dbReference>
<dbReference type="Gene3D" id="3.40.50.2300">
    <property type="match status" value="1"/>
</dbReference>
<dbReference type="PANTHER" id="PTHR48111">
    <property type="entry name" value="REGULATOR OF RPOS"/>
    <property type="match status" value="1"/>
</dbReference>
<feature type="domain" description="OmpR/PhoB-type" evidence="9">
    <location>
        <begin position="125"/>
        <end position="223"/>
    </location>
</feature>
<name>A0A4Z0GVN5_9BACL</name>
<dbReference type="AlphaFoldDB" id="A0A4Z0GVN5"/>
<dbReference type="PANTHER" id="PTHR48111:SF22">
    <property type="entry name" value="REGULATOR OF RPOS"/>
    <property type="match status" value="1"/>
</dbReference>
<accession>A0A4Z0GVN5</accession>
<reference evidence="10 11" key="1">
    <citation type="journal article" date="2015" name="Int. J. Syst. Evol. Microbiol.">
        <title>Sporolactobacillus shoreae sp. nov. and Sporolactobacillus spathodeae sp. nov., two spore-forming lactic acid bacteria isolated from tree barks in Thailand.</title>
        <authorList>
            <person name="Thamacharoensuk T."/>
            <person name="Kitahara M."/>
            <person name="Ohkuma M."/>
            <person name="Thongchul N."/>
            <person name="Tanasupawat S."/>
        </authorList>
    </citation>
    <scope>NUCLEOTIDE SEQUENCE [LARGE SCALE GENOMIC DNA]</scope>
    <source>
        <strain evidence="10 11">BK92</strain>
    </source>
</reference>
<feature type="domain" description="Response regulatory" evidence="8">
    <location>
        <begin position="2"/>
        <end position="116"/>
    </location>
</feature>
<keyword evidence="4 7" id="KW-0238">DNA-binding</keyword>